<keyword evidence="1" id="KW-0175">Coiled coil</keyword>
<feature type="coiled-coil region" evidence="1">
    <location>
        <begin position="182"/>
        <end position="209"/>
    </location>
</feature>
<evidence type="ECO:0000256" key="1">
    <source>
        <dbReference type="SAM" id="Coils"/>
    </source>
</evidence>
<accession>A0A0H4T693</accession>
<organism evidence="3">
    <name type="scientific">uncultured Microgenomates bacterium Rifle_16ft_4_minimus_37633</name>
    <dbReference type="NCBI Taxonomy" id="1665114"/>
    <lineage>
        <taxon>Bacteria</taxon>
        <taxon>Candidatus Microgenomatota</taxon>
        <taxon>environmental samples</taxon>
    </lineage>
</organism>
<feature type="region of interest" description="Disordered" evidence="2">
    <location>
        <begin position="1"/>
        <end position="32"/>
    </location>
</feature>
<protein>
    <submittedName>
        <fullName evidence="3">Uncharacterized protein</fullName>
    </submittedName>
</protein>
<name>A0A0H4T693_9BACT</name>
<sequence length="317" mass="36216">MEPTNTEGEIKVNSPQEIDTRNPRQIERSDQLFSDFNQLTEKVGAREEERTKAQIKHMQEREKAQPFNVFATIAGETTRADNIYCGINGEARHKALAEYLQQEADLTQGDMHDVLKWLAKRELKLASDRRLVKNQLILDQLTDATNYQEGRLIDENTPFFNSSLDFQGQVDISDRVLPENVKEKWLQELKESKQEIQGWEEERQKAASIGEAVTQFIIPNNIQSSNEAITRGSIHEDTQHWLRAIQSTADWINPTVELLETDKINSNELHQTLLKYMGNLTAAEAVLEHQQYFVGVGLIRAAANGKLPTETKELMSD</sequence>
<reference evidence="3" key="1">
    <citation type="journal article" date="2015" name="ISME J.">
        <title>Aquifer environment selects for microbial species cohorts in sediment and groundwater.</title>
        <authorList>
            <person name="Hug L.A."/>
            <person name="Thomas B.C."/>
            <person name="Brown C.T."/>
            <person name="Frischkorn K.R."/>
            <person name="Williams K.H."/>
            <person name="Tringe S.G."/>
            <person name="Banfield J.F."/>
        </authorList>
    </citation>
    <scope>NUCLEOTIDE SEQUENCE</scope>
</reference>
<evidence type="ECO:0000313" key="3">
    <source>
        <dbReference type="EMBL" id="AKQ02260.1"/>
    </source>
</evidence>
<feature type="compositionally biased region" description="Basic and acidic residues" evidence="2">
    <location>
        <begin position="18"/>
        <end position="30"/>
    </location>
</feature>
<feature type="compositionally biased region" description="Polar residues" evidence="2">
    <location>
        <begin position="1"/>
        <end position="17"/>
    </location>
</feature>
<dbReference type="AlphaFoldDB" id="A0A0H4T693"/>
<evidence type="ECO:0000256" key="2">
    <source>
        <dbReference type="SAM" id="MobiDB-lite"/>
    </source>
</evidence>
<dbReference type="EMBL" id="KT006999">
    <property type="protein sequence ID" value="AKQ02260.1"/>
    <property type="molecule type" value="Genomic_DNA"/>
</dbReference>
<proteinExistence type="predicted"/>